<dbReference type="PANTHER" id="PTHR43606:SF2">
    <property type="entry name" value="ALKALINE PHOSPHATASE FAMILY PROTEIN (AFU_ORTHOLOGUE AFUA_5G03860)"/>
    <property type="match status" value="1"/>
</dbReference>
<reference evidence="2" key="1">
    <citation type="journal article" date="2014" name="Front. Microbiol.">
        <title>High frequency of phylogenetically diverse reductive dehalogenase-homologous genes in deep subseafloor sedimentary metagenomes.</title>
        <authorList>
            <person name="Kawai M."/>
            <person name="Futagami T."/>
            <person name="Toyoda A."/>
            <person name="Takaki Y."/>
            <person name="Nishi S."/>
            <person name="Hori S."/>
            <person name="Arai W."/>
            <person name="Tsubouchi T."/>
            <person name="Morono Y."/>
            <person name="Uchiyama I."/>
            <person name="Ito T."/>
            <person name="Fujiyama A."/>
            <person name="Inagaki F."/>
            <person name="Takami H."/>
        </authorList>
    </citation>
    <scope>NUCLEOTIDE SEQUENCE</scope>
    <source>
        <strain evidence="2">Expedition CK06-06</strain>
    </source>
</reference>
<sequence length="224" mass="24897">MRVWARTNGPGTIEFRYGEDAASLDNVSESVETTAAHDFTGWTTLHGLDPDTEYMASVFIDGNPTGVPATFKTLPDSKALSDPAHNPRGLFNFSFTFGSCANQNPLHGIGPSLPTYATLLDKHADEVDFQIMNGDWLYEELRTTPVDAWAGKQGVDVEQLPEVVRDMPTIVGVWENYKLYLDRGANLSAWHRNVPGFFTFDDHELVNDIWGAGSTGRRNRRAVF</sequence>
<protein>
    <recommendedName>
        <fullName evidence="1">PhoD-like phosphatase metallophosphatase domain-containing protein</fullName>
    </recommendedName>
</protein>
<evidence type="ECO:0000259" key="1">
    <source>
        <dbReference type="Pfam" id="PF09423"/>
    </source>
</evidence>
<accession>X0WF21</accession>
<dbReference type="InterPro" id="IPR018946">
    <property type="entry name" value="PhoD-like_MPP"/>
</dbReference>
<proteinExistence type="predicted"/>
<dbReference type="AlphaFoldDB" id="X0WF21"/>
<dbReference type="Gene3D" id="3.60.21.70">
    <property type="entry name" value="PhoD-like phosphatase"/>
    <property type="match status" value="1"/>
</dbReference>
<feature type="non-terminal residue" evidence="2">
    <location>
        <position position="224"/>
    </location>
</feature>
<dbReference type="InterPro" id="IPR038607">
    <property type="entry name" value="PhoD-like_sf"/>
</dbReference>
<organism evidence="2">
    <name type="scientific">marine sediment metagenome</name>
    <dbReference type="NCBI Taxonomy" id="412755"/>
    <lineage>
        <taxon>unclassified sequences</taxon>
        <taxon>metagenomes</taxon>
        <taxon>ecological metagenomes</taxon>
    </lineage>
</organism>
<feature type="domain" description="PhoD-like phosphatase metallophosphatase" evidence="1">
    <location>
        <begin position="97"/>
        <end position="217"/>
    </location>
</feature>
<gene>
    <name evidence="2" type="ORF">S01H1_73473</name>
</gene>
<dbReference type="PANTHER" id="PTHR43606">
    <property type="entry name" value="PHOSPHATASE, PUTATIVE (AFU_ORTHOLOGUE AFUA_6G08710)-RELATED"/>
    <property type="match status" value="1"/>
</dbReference>
<evidence type="ECO:0000313" key="2">
    <source>
        <dbReference type="EMBL" id="GAG29549.1"/>
    </source>
</evidence>
<name>X0WF21_9ZZZZ</name>
<dbReference type="InterPro" id="IPR052900">
    <property type="entry name" value="Phospholipid_Metab_Enz"/>
</dbReference>
<comment type="caution">
    <text evidence="2">The sequence shown here is derived from an EMBL/GenBank/DDBJ whole genome shotgun (WGS) entry which is preliminary data.</text>
</comment>
<dbReference type="EMBL" id="BARS01049096">
    <property type="protein sequence ID" value="GAG29549.1"/>
    <property type="molecule type" value="Genomic_DNA"/>
</dbReference>
<dbReference type="Pfam" id="PF09423">
    <property type="entry name" value="PhoD"/>
    <property type="match status" value="1"/>
</dbReference>